<evidence type="ECO:0000256" key="9">
    <source>
        <dbReference type="ARBA" id="ARBA00032370"/>
    </source>
</evidence>
<evidence type="ECO:0000313" key="19">
    <source>
        <dbReference type="EMBL" id="CAA9464174.1"/>
    </source>
</evidence>
<dbReference type="GO" id="GO:0051301">
    <property type="term" value="P:cell division"/>
    <property type="evidence" value="ECO:0007669"/>
    <property type="project" value="UniProtKB-KW"/>
</dbReference>
<dbReference type="GO" id="GO:0015648">
    <property type="term" value="F:lipid-linked peptidoglycan transporter activity"/>
    <property type="evidence" value="ECO:0007669"/>
    <property type="project" value="TreeGrafter"/>
</dbReference>
<evidence type="ECO:0000256" key="15">
    <source>
        <dbReference type="ARBA" id="ARBA00049902"/>
    </source>
</evidence>
<comment type="subcellular location">
    <subcellularLocation>
        <location evidence="1">Membrane</location>
        <topology evidence="1">Multi-pass membrane protein</topology>
    </subcellularLocation>
</comment>
<evidence type="ECO:0000256" key="17">
    <source>
        <dbReference type="SAM" id="MobiDB-lite"/>
    </source>
</evidence>
<dbReference type="GO" id="GO:0008360">
    <property type="term" value="P:regulation of cell shape"/>
    <property type="evidence" value="ECO:0007669"/>
    <property type="project" value="UniProtKB-KW"/>
</dbReference>
<keyword evidence="4 18" id="KW-0812">Transmembrane</keyword>
<keyword evidence="8 18" id="KW-0472">Membrane</keyword>
<comment type="similarity">
    <text evidence="11">Belongs to the SEDS family. FtsW subfamily.</text>
</comment>
<comment type="catalytic activity">
    <reaction evidence="15">
        <text>[GlcNAc-(1-&gt;4)-Mur2Ac(oyl-L-Ala-gamma-D-Glu-L-Lys-D-Ala-D-Ala)](n)-di-trans,octa-cis-undecaprenyl diphosphate + beta-D-GlcNAc-(1-&gt;4)-Mur2Ac(oyl-L-Ala-gamma-D-Glu-L-Lys-D-Ala-D-Ala)-di-trans,octa-cis-undecaprenyl diphosphate = [GlcNAc-(1-&gt;4)-Mur2Ac(oyl-L-Ala-gamma-D-Glu-L-Lys-D-Ala-D-Ala)](n+1)-di-trans,octa-cis-undecaprenyl diphosphate + di-trans,octa-cis-undecaprenyl diphosphate + H(+)</text>
        <dbReference type="Rhea" id="RHEA:23708"/>
        <dbReference type="Rhea" id="RHEA-COMP:9602"/>
        <dbReference type="Rhea" id="RHEA-COMP:9603"/>
        <dbReference type="ChEBI" id="CHEBI:15378"/>
        <dbReference type="ChEBI" id="CHEBI:58405"/>
        <dbReference type="ChEBI" id="CHEBI:60033"/>
        <dbReference type="ChEBI" id="CHEBI:78435"/>
        <dbReference type="EC" id="2.4.99.28"/>
    </reaction>
</comment>
<feature type="transmembrane region" description="Helical" evidence="18">
    <location>
        <begin position="135"/>
        <end position="162"/>
    </location>
</feature>
<dbReference type="PANTHER" id="PTHR30474">
    <property type="entry name" value="CELL CYCLE PROTEIN"/>
    <property type="match status" value="1"/>
</dbReference>
<organism evidence="19">
    <name type="scientific">uncultured Rubrobacteraceae bacterium</name>
    <dbReference type="NCBI Taxonomy" id="349277"/>
    <lineage>
        <taxon>Bacteria</taxon>
        <taxon>Bacillati</taxon>
        <taxon>Actinomycetota</taxon>
        <taxon>Rubrobacteria</taxon>
        <taxon>Rubrobacterales</taxon>
        <taxon>Rubrobacteraceae</taxon>
        <taxon>environmental samples</taxon>
    </lineage>
</organism>
<evidence type="ECO:0000256" key="1">
    <source>
        <dbReference type="ARBA" id="ARBA00004141"/>
    </source>
</evidence>
<dbReference type="InterPro" id="IPR001182">
    <property type="entry name" value="FtsW/RodA"/>
</dbReference>
<feature type="transmembrane region" description="Helical" evidence="18">
    <location>
        <begin position="40"/>
        <end position="58"/>
    </location>
</feature>
<dbReference type="EMBL" id="CADCVH010000090">
    <property type="protein sequence ID" value="CAA9464174.1"/>
    <property type="molecule type" value="Genomic_DNA"/>
</dbReference>
<dbReference type="GO" id="GO:0005886">
    <property type="term" value="C:plasma membrane"/>
    <property type="evidence" value="ECO:0007669"/>
    <property type="project" value="TreeGrafter"/>
</dbReference>
<keyword evidence="2" id="KW-0328">Glycosyltransferase</keyword>
<feature type="transmembrane region" description="Helical" evidence="18">
    <location>
        <begin position="294"/>
        <end position="318"/>
    </location>
</feature>
<evidence type="ECO:0000256" key="2">
    <source>
        <dbReference type="ARBA" id="ARBA00022676"/>
    </source>
</evidence>
<evidence type="ECO:0000256" key="7">
    <source>
        <dbReference type="ARBA" id="ARBA00022989"/>
    </source>
</evidence>
<keyword evidence="6" id="KW-0573">Peptidoglycan synthesis</keyword>
<comment type="function">
    <text evidence="16">Peptidoglycan polymerase that is essential for cell division.</text>
</comment>
<feature type="transmembrane region" description="Helical" evidence="18">
    <location>
        <begin position="174"/>
        <end position="194"/>
    </location>
</feature>
<protein>
    <recommendedName>
        <fullName evidence="12">Probable peptidoglycan glycosyltransferase FtsW</fullName>
        <ecNumber evidence="14">2.4.99.28</ecNumber>
    </recommendedName>
    <alternativeName>
        <fullName evidence="13">Cell division protein FtsW</fullName>
    </alternativeName>
    <alternativeName>
        <fullName evidence="10">Cell wall polymerase</fullName>
    </alternativeName>
    <alternativeName>
        <fullName evidence="9">Peptidoglycan polymerase</fullName>
    </alternativeName>
</protein>
<dbReference type="GO" id="GO:0008955">
    <property type="term" value="F:peptidoglycan glycosyltransferase activity"/>
    <property type="evidence" value="ECO:0007669"/>
    <property type="project" value="UniProtKB-EC"/>
</dbReference>
<evidence type="ECO:0000256" key="11">
    <source>
        <dbReference type="ARBA" id="ARBA00038053"/>
    </source>
</evidence>
<evidence type="ECO:0000256" key="3">
    <source>
        <dbReference type="ARBA" id="ARBA00022679"/>
    </source>
</evidence>
<keyword evidence="19" id="KW-0132">Cell division</keyword>
<sequence length="385" mass="40536">MTGVRANLLFVSLGLSLLGVVMVYSATYRFVGTAALEDRILHLVLGLAVFAVVSRVRYTVWRRYATVLYVGVLVGLVLVLVPGIGLEVNGSRRWLDVGFMNLQPSEFAKVAGVVYLSCALARLKPGSGLPLKPLAAVGLLFGLVLIEPDFGTSVILLSGAAGALWASEVRTRDLLLTGAGAVAALAVVMVLAPYRRERFMTFLDPLAVADTTGYQNVQAMIAMKAGGIFGSGAGSGGRGAIVPEINTDMIFALVGEELGLLGMVGVIAAFCFLALCGVKIALEAPSVMARCVAAGLTTMLTLQAVFNMGAAMVVLPLAGMTLPFVSYGGSSLLVCFAAVGILYRISEDSERAREIKPRQKSKAAPDPDSRRRNGRARDPRALRGL</sequence>
<evidence type="ECO:0000256" key="6">
    <source>
        <dbReference type="ARBA" id="ARBA00022984"/>
    </source>
</evidence>
<feature type="transmembrane region" description="Helical" evidence="18">
    <location>
        <begin position="258"/>
        <end position="282"/>
    </location>
</feature>
<dbReference type="GO" id="GO:0009252">
    <property type="term" value="P:peptidoglycan biosynthetic process"/>
    <property type="evidence" value="ECO:0007669"/>
    <property type="project" value="UniProtKB-KW"/>
</dbReference>
<dbReference type="Pfam" id="PF01098">
    <property type="entry name" value="FTSW_RODA_SPOVE"/>
    <property type="match status" value="1"/>
</dbReference>
<evidence type="ECO:0000256" key="5">
    <source>
        <dbReference type="ARBA" id="ARBA00022960"/>
    </source>
</evidence>
<proteinExistence type="inferred from homology"/>
<evidence type="ECO:0000256" key="12">
    <source>
        <dbReference type="ARBA" id="ARBA00041185"/>
    </source>
</evidence>
<dbReference type="AlphaFoldDB" id="A0A6J4RF63"/>
<reference evidence="19" key="1">
    <citation type="submission" date="2020-02" db="EMBL/GenBank/DDBJ databases">
        <authorList>
            <person name="Meier V. D."/>
        </authorList>
    </citation>
    <scope>NUCLEOTIDE SEQUENCE</scope>
    <source>
        <strain evidence="19">AVDCRST_MAG02</strain>
    </source>
</reference>
<dbReference type="EC" id="2.4.99.28" evidence="14"/>
<name>A0A6J4RF63_9ACTN</name>
<accession>A0A6J4RF63</accession>
<evidence type="ECO:0000256" key="8">
    <source>
        <dbReference type="ARBA" id="ARBA00023136"/>
    </source>
</evidence>
<feature type="transmembrane region" description="Helical" evidence="18">
    <location>
        <begin position="324"/>
        <end position="343"/>
    </location>
</feature>
<dbReference type="PANTHER" id="PTHR30474:SF2">
    <property type="entry name" value="PEPTIDOGLYCAN GLYCOSYLTRANSFERASE FTSW-RELATED"/>
    <property type="match status" value="1"/>
</dbReference>
<evidence type="ECO:0000256" key="14">
    <source>
        <dbReference type="ARBA" id="ARBA00044770"/>
    </source>
</evidence>
<feature type="transmembrane region" description="Helical" evidence="18">
    <location>
        <begin position="6"/>
        <end position="28"/>
    </location>
</feature>
<keyword evidence="3" id="KW-0808">Transferase</keyword>
<evidence type="ECO:0000256" key="18">
    <source>
        <dbReference type="SAM" id="Phobius"/>
    </source>
</evidence>
<feature type="transmembrane region" description="Helical" evidence="18">
    <location>
        <begin position="64"/>
        <end position="86"/>
    </location>
</feature>
<dbReference type="GO" id="GO:0032153">
    <property type="term" value="C:cell division site"/>
    <property type="evidence" value="ECO:0007669"/>
    <property type="project" value="TreeGrafter"/>
</dbReference>
<keyword evidence="5" id="KW-0133">Cell shape</keyword>
<keyword evidence="19" id="KW-0131">Cell cycle</keyword>
<evidence type="ECO:0000256" key="4">
    <source>
        <dbReference type="ARBA" id="ARBA00022692"/>
    </source>
</evidence>
<feature type="region of interest" description="Disordered" evidence="17">
    <location>
        <begin position="353"/>
        <end position="385"/>
    </location>
</feature>
<keyword evidence="7 18" id="KW-1133">Transmembrane helix</keyword>
<evidence type="ECO:0000256" key="16">
    <source>
        <dbReference type="ARBA" id="ARBA00049966"/>
    </source>
</evidence>
<gene>
    <name evidence="19" type="ORF">AVDCRST_MAG02-2855</name>
</gene>
<evidence type="ECO:0000256" key="13">
    <source>
        <dbReference type="ARBA" id="ARBA00041418"/>
    </source>
</evidence>
<evidence type="ECO:0000256" key="10">
    <source>
        <dbReference type="ARBA" id="ARBA00033270"/>
    </source>
</evidence>